<evidence type="ECO:0000313" key="8">
    <source>
        <dbReference type="Proteomes" id="UP000287502"/>
    </source>
</evidence>
<evidence type="ECO:0000256" key="3">
    <source>
        <dbReference type="ARBA" id="ARBA00022692"/>
    </source>
</evidence>
<dbReference type="GO" id="GO:0022857">
    <property type="term" value="F:transmembrane transporter activity"/>
    <property type="evidence" value="ECO:0007669"/>
    <property type="project" value="InterPro"/>
</dbReference>
<reference evidence="7 8" key="1">
    <citation type="submission" date="2019-01" db="EMBL/GenBank/DDBJ databases">
        <title>Geovibrio thiophilus DSM 11263, complete genome.</title>
        <authorList>
            <person name="Spring S."/>
            <person name="Bunk B."/>
            <person name="Sproer C."/>
        </authorList>
    </citation>
    <scope>NUCLEOTIDE SEQUENCE [LARGE SCALE GENOMIC DNA]</scope>
    <source>
        <strain evidence="7 8">DSM 11263</strain>
    </source>
</reference>
<keyword evidence="3 6" id="KW-0812">Transmembrane</keyword>
<dbReference type="GO" id="GO:0005886">
    <property type="term" value="C:plasma membrane"/>
    <property type="evidence" value="ECO:0007669"/>
    <property type="project" value="UniProtKB-SubCell"/>
</dbReference>
<keyword evidence="8" id="KW-1185">Reference proteome</keyword>
<evidence type="ECO:0000256" key="4">
    <source>
        <dbReference type="ARBA" id="ARBA00022989"/>
    </source>
</evidence>
<feature type="transmembrane region" description="Helical" evidence="6">
    <location>
        <begin position="128"/>
        <end position="161"/>
    </location>
</feature>
<feature type="transmembrane region" description="Helical" evidence="6">
    <location>
        <begin position="209"/>
        <end position="226"/>
    </location>
</feature>
<organism evidence="7 8">
    <name type="scientific">Geovibrio thiophilus</name>
    <dbReference type="NCBI Taxonomy" id="139438"/>
    <lineage>
        <taxon>Bacteria</taxon>
        <taxon>Pseudomonadati</taxon>
        <taxon>Deferribacterota</taxon>
        <taxon>Deferribacteres</taxon>
        <taxon>Deferribacterales</taxon>
        <taxon>Geovibrionaceae</taxon>
        <taxon>Geovibrio</taxon>
    </lineage>
</organism>
<name>A0A3R5X3T9_9BACT</name>
<evidence type="ECO:0000256" key="5">
    <source>
        <dbReference type="ARBA" id="ARBA00023136"/>
    </source>
</evidence>
<dbReference type="InterPro" id="IPR001851">
    <property type="entry name" value="ABC_transp_permease"/>
</dbReference>
<dbReference type="OrthoDB" id="9778389at2"/>
<feature type="transmembrane region" description="Helical" evidence="6">
    <location>
        <begin position="86"/>
        <end position="108"/>
    </location>
</feature>
<dbReference type="KEGG" id="gtl:EP073_10500"/>
<keyword evidence="4 6" id="KW-1133">Transmembrane helix</keyword>
<evidence type="ECO:0000256" key="1">
    <source>
        <dbReference type="ARBA" id="ARBA00004651"/>
    </source>
</evidence>
<protein>
    <submittedName>
        <fullName evidence="7">ABC transporter permease</fullName>
    </submittedName>
</protein>
<gene>
    <name evidence="7" type="ORF">EP073_10500</name>
</gene>
<keyword evidence="2" id="KW-1003">Cell membrane</keyword>
<dbReference type="CDD" id="cd06574">
    <property type="entry name" value="TM_PBP1_branched-chain-AA_like"/>
    <property type="match status" value="1"/>
</dbReference>
<feature type="transmembrane region" description="Helical" evidence="6">
    <location>
        <begin position="182"/>
        <end position="203"/>
    </location>
</feature>
<dbReference type="PANTHER" id="PTHR32196">
    <property type="entry name" value="ABC TRANSPORTER PERMEASE PROTEIN YPHD-RELATED-RELATED"/>
    <property type="match status" value="1"/>
</dbReference>
<dbReference type="Pfam" id="PF02653">
    <property type="entry name" value="BPD_transp_2"/>
    <property type="match status" value="1"/>
</dbReference>
<sequence length="297" mass="30406">MSLYAFFGAVEQGLLFSIMALGVFITFRALDFPDLSVDGTFPMGAAISAILIFNGVNPWLTIAIAVAGGAAAGAVTAILNTRLKILNLLAGILTMIALYSVNLRIMGMPNVPLLGFDTVFTSLENTGIPAYVANVIILGSVAVLVGIFLIWFFHTEVGLALRATGDNMKMVKAQGASTSRMILIGVALSNGLVALAGALAAQVQGFADVSMGIGTIVAGLASVILGEALISSLGVFRAVIGVILGSIAYRLAIAVALTVNIGGVSLSPSDLNLITAILVVVALMFPGLRSKIGAVGR</sequence>
<feature type="transmembrane region" description="Helical" evidence="6">
    <location>
        <begin position="271"/>
        <end position="288"/>
    </location>
</feature>
<feature type="transmembrane region" description="Helical" evidence="6">
    <location>
        <begin position="59"/>
        <end position="79"/>
    </location>
</feature>
<evidence type="ECO:0000256" key="6">
    <source>
        <dbReference type="SAM" id="Phobius"/>
    </source>
</evidence>
<proteinExistence type="predicted"/>
<comment type="subcellular location">
    <subcellularLocation>
        <location evidence="1">Cell membrane</location>
        <topology evidence="1">Multi-pass membrane protein</topology>
    </subcellularLocation>
</comment>
<feature type="transmembrane region" description="Helical" evidence="6">
    <location>
        <begin position="6"/>
        <end position="28"/>
    </location>
</feature>
<accession>A0A3R5X3T9</accession>
<dbReference type="RefSeq" id="WP_128467105.1">
    <property type="nucleotide sequence ID" value="NZ_CP035108.1"/>
</dbReference>
<evidence type="ECO:0000256" key="2">
    <source>
        <dbReference type="ARBA" id="ARBA00022475"/>
    </source>
</evidence>
<dbReference type="EMBL" id="CP035108">
    <property type="protein sequence ID" value="QAR33820.1"/>
    <property type="molecule type" value="Genomic_DNA"/>
</dbReference>
<dbReference type="PANTHER" id="PTHR32196:SF69">
    <property type="entry name" value="BRANCHED-CHAIN AMINO ACID TRANSPORT SYSTEM, PERMEASE PROTEIN"/>
    <property type="match status" value="1"/>
</dbReference>
<dbReference type="AlphaFoldDB" id="A0A3R5X3T9"/>
<evidence type="ECO:0000313" key="7">
    <source>
        <dbReference type="EMBL" id="QAR33820.1"/>
    </source>
</evidence>
<feature type="transmembrane region" description="Helical" evidence="6">
    <location>
        <begin position="238"/>
        <end position="259"/>
    </location>
</feature>
<keyword evidence="5 6" id="KW-0472">Membrane</keyword>
<dbReference type="Proteomes" id="UP000287502">
    <property type="component" value="Chromosome"/>
</dbReference>